<dbReference type="PANTHER" id="PTHR40252:SF2">
    <property type="entry name" value="BLR0328 PROTEIN"/>
    <property type="match status" value="1"/>
</dbReference>
<feature type="domain" description="FIST" evidence="1">
    <location>
        <begin position="33"/>
        <end position="227"/>
    </location>
</feature>
<feature type="domain" description="FIST C-domain" evidence="2">
    <location>
        <begin position="228"/>
        <end position="363"/>
    </location>
</feature>
<dbReference type="AlphaFoldDB" id="A0A1S7LIR0"/>
<organism evidence="3">
    <name type="scientific">Magnetococcus massalia (strain MO-1)</name>
    <dbReference type="NCBI Taxonomy" id="451514"/>
    <lineage>
        <taxon>Bacteria</taxon>
        <taxon>Pseudomonadati</taxon>
        <taxon>Pseudomonadota</taxon>
        <taxon>Magnetococcia</taxon>
        <taxon>Magnetococcales</taxon>
        <taxon>Magnetococcaceae</taxon>
        <taxon>Magnetococcus</taxon>
    </lineage>
</organism>
<dbReference type="EMBL" id="LO017727">
    <property type="protein sequence ID" value="CRH05977.1"/>
    <property type="molecule type" value="Genomic_DNA"/>
</dbReference>
<evidence type="ECO:0000259" key="2">
    <source>
        <dbReference type="SMART" id="SM01204"/>
    </source>
</evidence>
<name>A0A1S7LIR0_MAGMO</name>
<reference evidence="3" key="1">
    <citation type="submission" date="2015-04" db="EMBL/GenBank/DDBJ databases">
        <authorList>
            <person name="Syromyatnikov M.Y."/>
            <person name="Popov V.N."/>
        </authorList>
    </citation>
    <scope>NUCLEOTIDE SEQUENCE</scope>
    <source>
        <strain evidence="3">MO-1</strain>
    </source>
</reference>
<evidence type="ECO:0008006" key="4">
    <source>
        <dbReference type="Google" id="ProtNLM"/>
    </source>
</evidence>
<protein>
    <recommendedName>
        <fullName evidence="4">FIST C-domain domain-containing protein</fullName>
    </recommendedName>
</protein>
<dbReference type="PANTHER" id="PTHR40252">
    <property type="entry name" value="BLR0328 PROTEIN"/>
    <property type="match status" value="1"/>
</dbReference>
<evidence type="ECO:0000313" key="3">
    <source>
        <dbReference type="EMBL" id="CRH05977.1"/>
    </source>
</evidence>
<sequence length="454" mass="48637">MLRIIVAHSENVDTACTLEDLLSQCRHQLDGQTPGAAILFSALQINESELLSGLYEAFPDMSLIGCTTDGELSSQGGFKEDSVSLTLFVSDTITFSAGLGREISKGHEKACQQALSQAGFVQGGETKLCITTPESTTTSGQQLLEALKKSLGNTIPVAGGVSADYWQFKGTRQYCGTEVVSDALPVLLFSGPIIASFGVASGWKPVGEPGIVTRSTGNLVHEINGEPAINYYQRFLGKHAQPTGDRPLAFLGDDDEVVGLRAPAGSVDNNGGVPFFADVPQGSRIQLTVANRDDIIDGSRTSIQNALANYPEGMRPDAGLFFSCSGRKYILGSRVSEEESIIREELPGIPFTGFYGYGEIGQTVGDAQGARFHNETFVSVLIGSENTPSAAHTPIPRPQAKSQTVPTYEELKQQNAILQARLSRSEIHRKLLEETKDQTDILSLVSGCLKNDCL</sequence>
<dbReference type="SMART" id="SM00897">
    <property type="entry name" value="FIST"/>
    <property type="match status" value="1"/>
</dbReference>
<dbReference type="InterPro" id="IPR013702">
    <property type="entry name" value="FIST_domain_N"/>
</dbReference>
<dbReference type="Pfam" id="PF08495">
    <property type="entry name" value="FIST"/>
    <property type="match status" value="1"/>
</dbReference>
<dbReference type="InterPro" id="IPR019494">
    <property type="entry name" value="FIST_C"/>
</dbReference>
<proteinExistence type="predicted"/>
<evidence type="ECO:0000259" key="1">
    <source>
        <dbReference type="SMART" id="SM00897"/>
    </source>
</evidence>
<gene>
    <name evidence="3" type="ORF">MAGMO_1800</name>
</gene>
<dbReference type="Pfam" id="PF10442">
    <property type="entry name" value="FIST_C"/>
    <property type="match status" value="1"/>
</dbReference>
<dbReference type="SMART" id="SM01204">
    <property type="entry name" value="FIST_C"/>
    <property type="match status" value="1"/>
</dbReference>
<accession>A0A1S7LIR0</accession>